<protein>
    <recommendedName>
        <fullName evidence="3">Tetratricopeptide repeat protein</fullName>
    </recommendedName>
</protein>
<dbReference type="InParanoid" id="A0A5Q0BDQ7"/>
<evidence type="ECO:0000313" key="1">
    <source>
        <dbReference type="EMBL" id="QFY41985.1"/>
    </source>
</evidence>
<dbReference type="RefSeq" id="WP_153247970.1">
    <property type="nucleotide sequence ID" value="NZ_CP044205.1"/>
</dbReference>
<dbReference type="EMBL" id="CP044205">
    <property type="protein sequence ID" value="QFY41985.1"/>
    <property type="molecule type" value="Genomic_DNA"/>
</dbReference>
<dbReference type="AlphaFoldDB" id="A0A5Q0BDQ7"/>
<dbReference type="KEGG" id="mmob:F6R98_04520"/>
<name>A0A5Q0BDQ7_9GAMM</name>
<dbReference type="OrthoDB" id="7359089at2"/>
<evidence type="ECO:0000313" key="2">
    <source>
        <dbReference type="Proteomes" id="UP000325755"/>
    </source>
</evidence>
<gene>
    <name evidence="1" type="ORF">F6R98_04520</name>
</gene>
<organism evidence="1 2">
    <name type="scientific">Candidatus Methylospira mobilis</name>
    <dbReference type="NCBI Taxonomy" id="1808979"/>
    <lineage>
        <taxon>Bacteria</taxon>
        <taxon>Pseudomonadati</taxon>
        <taxon>Pseudomonadota</taxon>
        <taxon>Gammaproteobacteria</taxon>
        <taxon>Methylococcales</taxon>
        <taxon>Methylococcaceae</taxon>
        <taxon>Candidatus Methylospira</taxon>
    </lineage>
</organism>
<sequence length="168" mass="19070">MTPVGFVEDPVFFGVGIKRTTHRRLQYAVSRNRSNRLEAERALWEVQADDPCCLQVYFALYKFYAHHCRLGDAERAARLALSESARQGRFNPNWDELVKKAAPRSLYASEAGLFYLFSLKALSFIKLRQHKPEEAASVLKVLFKLDPDDRSGASVTRALAESVGVEFE</sequence>
<proteinExistence type="predicted"/>
<accession>A0A5Q0BDQ7</accession>
<keyword evidence="2" id="KW-1185">Reference proteome</keyword>
<reference evidence="1 2" key="1">
    <citation type="submission" date="2019-09" db="EMBL/GenBank/DDBJ databases">
        <title>Ecophysiology of the spiral-shaped methanotroph Methylospira mobilis as revealed by the complete genome sequence.</title>
        <authorList>
            <person name="Oshkin I.Y."/>
            <person name="Dedysh S.N."/>
            <person name="Miroshnikov K."/>
            <person name="Danilova O.V."/>
            <person name="Hakobyan A."/>
            <person name="Liesack W."/>
        </authorList>
    </citation>
    <scope>NUCLEOTIDE SEQUENCE [LARGE SCALE GENOMIC DNA]</scope>
    <source>
        <strain evidence="1 2">Shm1</strain>
    </source>
</reference>
<dbReference type="Proteomes" id="UP000325755">
    <property type="component" value="Chromosome"/>
</dbReference>
<evidence type="ECO:0008006" key="3">
    <source>
        <dbReference type="Google" id="ProtNLM"/>
    </source>
</evidence>